<dbReference type="KEGG" id="bpg:Bathy15g00010"/>
<evidence type="ECO:0000313" key="3">
    <source>
        <dbReference type="EMBL" id="CCO19949.1"/>
    </source>
</evidence>
<dbReference type="GeneID" id="19011646"/>
<dbReference type="OrthoDB" id="1708823at2759"/>
<evidence type="ECO:0000259" key="2">
    <source>
        <dbReference type="Pfam" id="PF00899"/>
    </source>
</evidence>
<keyword evidence="4" id="KW-1185">Reference proteome</keyword>
<dbReference type="GO" id="GO:0019948">
    <property type="term" value="F:SUMO activating enzyme activity"/>
    <property type="evidence" value="ECO:0007669"/>
    <property type="project" value="TreeGrafter"/>
</dbReference>
<dbReference type="GO" id="GO:0016925">
    <property type="term" value="P:protein sumoylation"/>
    <property type="evidence" value="ECO:0007669"/>
    <property type="project" value="TreeGrafter"/>
</dbReference>
<dbReference type="GO" id="GO:0031510">
    <property type="term" value="C:SUMO activating enzyme complex"/>
    <property type="evidence" value="ECO:0007669"/>
    <property type="project" value="TreeGrafter"/>
</dbReference>
<dbReference type="PANTHER" id="PTHR10953:SF162">
    <property type="entry name" value="SUMO-ACTIVATING ENZYME SUBUNIT 1"/>
    <property type="match status" value="1"/>
</dbReference>
<feature type="compositionally biased region" description="Low complexity" evidence="1">
    <location>
        <begin position="1"/>
        <end position="10"/>
    </location>
</feature>
<dbReference type="SUPFAM" id="SSF69572">
    <property type="entry name" value="Activating enzymes of the ubiquitin-like proteins"/>
    <property type="match status" value="1"/>
</dbReference>
<reference evidence="3 4" key="1">
    <citation type="submission" date="2011-10" db="EMBL/GenBank/DDBJ databases">
        <authorList>
            <person name="Genoscope - CEA"/>
        </authorList>
    </citation>
    <scope>NUCLEOTIDE SEQUENCE [LARGE SCALE GENOMIC DNA]</scope>
    <source>
        <strain evidence="3 4">RCC 1105</strain>
    </source>
</reference>
<proteinExistence type="predicted"/>
<evidence type="ECO:0000313" key="4">
    <source>
        <dbReference type="Proteomes" id="UP000198341"/>
    </source>
</evidence>
<dbReference type="InterPro" id="IPR035985">
    <property type="entry name" value="Ubiquitin-activating_enz"/>
</dbReference>
<dbReference type="Proteomes" id="UP000198341">
    <property type="component" value="Chromosome 15"/>
</dbReference>
<accession>K8EPV2</accession>
<feature type="region of interest" description="Disordered" evidence="1">
    <location>
        <begin position="1"/>
        <end position="23"/>
    </location>
</feature>
<dbReference type="PANTHER" id="PTHR10953">
    <property type="entry name" value="UBIQUITIN-ACTIVATING ENZYME E1"/>
    <property type="match status" value="1"/>
</dbReference>
<dbReference type="EMBL" id="FO082264">
    <property type="protein sequence ID" value="CCO19949.1"/>
    <property type="molecule type" value="Genomic_DNA"/>
</dbReference>
<sequence>MKNNNNNNNNNDDKEEDEEHPSMKLTDAQAEMYDRQLRVWGVSTQLKIAKARVLILGAESPTLLECAKNIVLAGVSKVILCRGKAKEEEEETLSFLVSVEDRAKKISVAEAAAKSLQEMNPFGEVSAADFKFEDLEEDKDAASAILGENYDVVICCGRRVHANTVKHLNEVCRERKIAFFLTESSSNHGYFFSDLGDAFEFIERKKHDSDNNEDGKESALLTKPFESFGSAIQKTSFANFKPKRSCKFTPIFCALKQLELMNLKPTLEEVREHISKLPDGDKVVDGVSLEDLALFLDNRIEMPAIAAIVGGLLANEVIKSISHAEEPVCNFFCFDVLSGKGAVEKLG</sequence>
<evidence type="ECO:0000256" key="1">
    <source>
        <dbReference type="SAM" id="MobiDB-lite"/>
    </source>
</evidence>
<dbReference type="AlphaFoldDB" id="K8EPV2"/>
<dbReference type="InterPro" id="IPR045886">
    <property type="entry name" value="ThiF/MoeB/HesA"/>
</dbReference>
<dbReference type="GO" id="GO:0005737">
    <property type="term" value="C:cytoplasm"/>
    <property type="evidence" value="ECO:0007669"/>
    <property type="project" value="TreeGrafter"/>
</dbReference>
<dbReference type="eggNOG" id="KOG2014">
    <property type="taxonomic scope" value="Eukaryota"/>
</dbReference>
<dbReference type="Pfam" id="PF00899">
    <property type="entry name" value="ThiF"/>
    <property type="match status" value="1"/>
</dbReference>
<dbReference type="STRING" id="41875.K8EPV2"/>
<dbReference type="RefSeq" id="XP_007508863.1">
    <property type="nucleotide sequence ID" value="XM_007508801.1"/>
</dbReference>
<dbReference type="InterPro" id="IPR000594">
    <property type="entry name" value="ThiF_NAD_FAD-bd"/>
</dbReference>
<organism evidence="3 4">
    <name type="scientific">Bathycoccus prasinos</name>
    <dbReference type="NCBI Taxonomy" id="41875"/>
    <lineage>
        <taxon>Eukaryota</taxon>
        <taxon>Viridiplantae</taxon>
        <taxon>Chlorophyta</taxon>
        <taxon>Mamiellophyceae</taxon>
        <taxon>Mamiellales</taxon>
        <taxon>Bathycoccaceae</taxon>
        <taxon>Bathycoccus</taxon>
    </lineage>
</organism>
<dbReference type="Gene3D" id="3.40.50.720">
    <property type="entry name" value="NAD(P)-binding Rossmann-like Domain"/>
    <property type="match status" value="1"/>
</dbReference>
<name>K8EPV2_9CHLO</name>
<gene>
    <name evidence="3" type="ordered locus">Bathy15g00010</name>
</gene>
<feature type="domain" description="THIF-type NAD/FAD binding fold" evidence="2">
    <location>
        <begin position="33"/>
        <end position="337"/>
    </location>
</feature>
<protein>
    <recommendedName>
        <fullName evidence="2">THIF-type NAD/FAD binding fold domain-containing protein</fullName>
    </recommendedName>
</protein>